<feature type="active site" description="Schiff-base intermediate with substrate" evidence="5">
    <location>
        <position position="165"/>
    </location>
</feature>
<sequence length="313" mass="34780">MKQKKKYQGVIVPVVTPLTADYQLDHKAVDQILANFRQHDTKPFILGTTGEAASIPFSVKEDYIKYVGKSKQAGETFYAGIAANVLQESVELAKRCHDAGIDVVAANLPSYYALSEDQMLRYFEQLADQSPAPLIIYNIPATTHMFIPLPVLDKLSQHENIVGVKDSERSEERMQESLRLWTGREDFSYFLGWAAQSAECLFRGGDGLIPSTGNFIPGIYKELYQAVEQGNREKAFELQKHSDQLGAVYQAGRTLGQSLWALKVLMQEAGLCQPHMMPPLTAGTEAEAAALVQSLKELISKENIHFTSTNSYA</sequence>
<dbReference type="EMBL" id="VRTY01000125">
    <property type="protein sequence ID" value="TXK26687.1"/>
    <property type="molecule type" value="Genomic_DNA"/>
</dbReference>
<proteinExistence type="inferred from homology"/>
<dbReference type="InterPro" id="IPR020625">
    <property type="entry name" value="Schiff_base-form_aldolases_AS"/>
</dbReference>
<dbReference type="SMART" id="SM01130">
    <property type="entry name" value="DHDPS"/>
    <property type="match status" value="1"/>
</dbReference>
<comment type="caution">
    <text evidence="7">The sequence shown here is derived from an EMBL/GenBank/DDBJ whole genome shotgun (WGS) entry which is preliminary data.</text>
</comment>
<feature type="active site" description="Proton donor/acceptor" evidence="5">
    <location>
        <position position="137"/>
    </location>
</feature>
<organism evidence="7 8">
    <name type="scientific">Pontibacter qinzhouensis</name>
    <dbReference type="NCBI Taxonomy" id="2603253"/>
    <lineage>
        <taxon>Bacteria</taxon>
        <taxon>Pseudomonadati</taxon>
        <taxon>Bacteroidota</taxon>
        <taxon>Cytophagia</taxon>
        <taxon>Cytophagales</taxon>
        <taxon>Hymenobacteraceae</taxon>
        <taxon>Pontibacter</taxon>
    </lineage>
</organism>
<keyword evidence="8" id="KW-1185">Reference proteome</keyword>
<evidence type="ECO:0000256" key="5">
    <source>
        <dbReference type="PIRSR" id="PIRSR001365-1"/>
    </source>
</evidence>
<keyword evidence="2 4" id="KW-0456">Lyase</keyword>
<evidence type="ECO:0000256" key="3">
    <source>
        <dbReference type="ARBA" id="ARBA00023270"/>
    </source>
</evidence>
<reference evidence="7 8" key="1">
    <citation type="submission" date="2019-08" db="EMBL/GenBank/DDBJ databases">
        <authorList>
            <person name="Shi S."/>
        </authorList>
    </citation>
    <scope>NUCLEOTIDE SEQUENCE [LARGE SCALE GENOMIC DNA]</scope>
    <source>
        <strain evidence="7 8">GY10130</strain>
    </source>
</reference>
<feature type="binding site" evidence="6">
    <location>
        <position position="209"/>
    </location>
    <ligand>
        <name>pyruvate</name>
        <dbReference type="ChEBI" id="CHEBI:15361"/>
    </ligand>
</feature>
<comment type="similarity">
    <text evidence="1 4">Belongs to the DapA family.</text>
</comment>
<dbReference type="InterPro" id="IPR013785">
    <property type="entry name" value="Aldolase_TIM"/>
</dbReference>
<keyword evidence="3" id="KW-0704">Schiff base</keyword>
<dbReference type="GO" id="GO:0008840">
    <property type="term" value="F:4-hydroxy-tetrahydrodipicolinate synthase activity"/>
    <property type="evidence" value="ECO:0007669"/>
    <property type="project" value="TreeGrafter"/>
</dbReference>
<dbReference type="CDD" id="cd00408">
    <property type="entry name" value="DHDPS-like"/>
    <property type="match status" value="1"/>
</dbReference>
<evidence type="ECO:0000256" key="6">
    <source>
        <dbReference type="PIRSR" id="PIRSR001365-2"/>
    </source>
</evidence>
<feature type="binding site" evidence="6">
    <location>
        <position position="49"/>
    </location>
    <ligand>
        <name>pyruvate</name>
        <dbReference type="ChEBI" id="CHEBI:15361"/>
    </ligand>
</feature>
<dbReference type="Pfam" id="PF00701">
    <property type="entry name" value="DHDPS"/>
    <property type="match status" value="1"/>
</dbReference>
<gene>
    <name evidence="7" type="ORF">FVR03_21575</name>
</gene>
<dbReference type="Gene3D" id="3.20.20.70">
    <property type="entry name" value="Aldolase class I"/>
    <property type="match status" value="1"/>
</dbReference>
<dbReference type="AlphaFoldDB" id="A0A5C8IZV9"/>
<dbReference type="PRINTS" id="PR00146">
    <property type="entry name" value="DHPICSNTHASE"/>
</dbReference>
<dbReference type="SUPFAM" id="SSF51569">
    <property type="entry name" value="Aldolase"/>
    <property type="match status" value="1"/>
</dbReference>
<accession>A0A5C8IZV9</accession>
<evidence type="ECO:0000256" key="1">
    <source>
        <dbReference type="ARBA" id="ARBA00007592"/>
    </source>
</evidence>
<dbReference type="OrthoDB" id="9782828at2"/>
<dbReference type="GO" id="GO:0044281">
    <property type="term" value="P:small molecule metabolic process"/>
    <property type="evidence" value="ECO:0007669"/>
    <property type="project" value="UniProtKB-ARBA"/>
</dbReference>
<evidence type="ECO:0000256" key="2">
    <source>
        <dbReference type="ARBA" id="ARBA00023239"/>
    </source>
</evidence>
<dbReference type="RefSeq" id="WP_147923850.1">
    <property type="nucleotide sequence ID" value="NZ_VRTY01000125.1"/>
</dbReference>
<protein>
    <submittedName>
        <fullName evidence="7">Dihydrodipicolinate synthase family protein</fullName>
    </submittedName>
</protein>
<evidence type="ECO:0000313" key="7">
    <source>
        <dbReference type="EMBL" id="TXK26687.1"/>
    </source>
</evidence>
<dbReference type="PANTHER" id="PTHR12128:SF66">
    <property type="entry name" value="4-HYDROXY-2-OXOGLUTARATE ALDOLASE, MITOCHONDRIAL"/>
    <property type="match status" value="1"/>
</dbReference>
<dbReference type="PANTHER" id="PTHR12128">
    <property type="entry name" value="DIHYDRODIPICOLINATE SYNTHASE"/>
    <property type="match status" value="1"/>
</dbReference>
<evidence type="ECO:0000313" key="8">
    <source>
        <dbReference type="Proteomes" id="UP000321926"/>
    </source>
</evidence>
<dbReference type="Proteomes" id="UP000321926">
    <property type="component" value="Unassembled WGS sequence"/>
</dbReference>
<dbReference type="PROSITE" id="PS00666">
    <property type="entry name" value="DHDPS_2"/>
    <property type="match status" value="1"/>
</dbReference>
<name>A0A5C8IZV9_9BACT</name>
<dbReference type="PIRSF" id="PIRSF001365">
    <property type="entry name" value="DHDPS"/>
    <property type="match status" value="1"/>
</dbReference>
<dbReference type="InterPro" id="IPR002220">
    <property type="entry name" value="DapA-like"/>
</dbReference>
<evidence type="ECO:0000256" key="4">
    <source>
        <dbReference type="PIRNR" id="PIRNR001365"/>
    </source>
</evidence>